<organism evidence="9 10">
    <name type="scientific">Labilibaculum antarcticum</name>
    <dbReference type="NCBI Taxonomy" id="1717717"/>
    <lineage>
        <taxon>Bacteria</taxon>
        <taxon>Pseudomonadati</taxon>
        <taxon>Bacteroidota</taxon>
        <taxon>Bacteroidia</taxon>
        <taxon>Marinilabiliales</taxon>
        <taxon>Marinifilaceae</taxon>
        <taxon>Labilibaculum</taxon>
    </lineage>
</organism>
<dbReference type="SUPFAM" id="SSF51445">
    <property type="entry name" value="(Trans)glycosidases"/>
    <property type="match status" value="1"/>
</dbReference>
<evidence type="ECO:0000256" key="3">
    <source>
        <dbReference type="ARBA" id="ARBA00012662"/>
    </source>
</evidence>
<reference evidence="10" key="2">
    <citation type="journal article" date="2020" name="Antonie Van Leeuwenhoek">
        <title>Labilibaculum antarcticum sp. nov., a novel facultative anaerobic, psychrotorelant bacterium isolated from marine sediment of Antarctica.</title>
        <authorList>
            <person name="Watanabe M."/>
            <person name="Kojima H."/>
            <person name="Fukui M."/>
        </authorList>
    </citation>
    <scope>NUCLEOTIDE SEQUENCE [LARGE SCALE GENOMIC DNA]</scope>
    <source>
        <strain evidence="10">SPP2</strain>
    </source>
</reference>
<dbReference type="PROSITE" id="PS51257">
    <property type="entry name" value="PROKAR_LIPOPROTEIN"/>
    <property type="match status" value="1"/>
</dbReference>
<feature type="chain" id="PRO_5013050328" description="alpha-L-fucosidase" evidence="7">
    <location>
        <begin position="22"/>
        <end position="506"/>
    </location>
</feature>
<dbReference type="OrthoDB" id="1389336at2"/>
<dbReference type="PIRSF" id="PIRSF001092">
    <property type="entry name" value="Alpha-L-fucosidase"/>
    <property type="match status" value="1"/>
</dbReference>
<evidence type="ECO:0000256" key="4">
    <source>
        <dbReference type="ARBA" id="ARBA00022729"/>
    </source>
</evidence>
<dbReference type="KEGG" id="mbas:ALGA_0090"/>
<comment type="similarity">
    <text evidence="2">Belongs to the glycosyl hydrolase 29 family.</text>
</comment>
<accession>A0A1Y1CDS9</accession>
<dbReference type="AlphaFoldDB" id="A0A1Y1CDS9"/>
<dbReference type="InterPro" id="IPR017853">
    <property type="entry name" value="GH"/>
</dbReference>
<dbReference type="SMART" id="SM00812">
    <property type="entry name" value="Alpha_L_fucos"/>
    <property type="match status" value="1"/>
</dbReference>
<dbReference type="SMR" id="A0A1Y1CDS9"/>
<dbReference type="PANTHER" id="PTHR10030">
    <property type="entry name" value="ALPHA-L-FUCOSIDASE"/>
    <property type="match status" value="1"/>
</dbReference>
<evidence type="ECO:0000256" key="7">
    <source>
        <dbReference type="SAM" id="SignalP"/>
    </source>
</evidence>
<dbReference type="GO" id="GO:0006004">
    <property type="term" value="P:fucose metabolic process"/>
    <property type="evidence" value="ECO:0007669"/>
    <property type="project" value="InterPro"/>
</dbReference>
<feature type="domain" description="Glycoside hydrolase family 29 N-terminal" evidence="8">
    <location>
        <begin position="22"/>
        <end position="390"/>
    </location>
</feature>
<dbReference type="InterPro" id="IPR057739">
    <property type="entry name" value="Glyco_hydro_29_N"/>
</dbReference>
<keyword evidence="5" id="KW-0378">Hydrolase</keyword>
<dbReference type="RefSeq" id="WP_096433298.1">
    <property type="nucleotide sequence ID" value="NZ_AP018042.1"/>
</dbReference>
<evidence type="ECO:0000313" key="10">
    <source>
        <dbReference type="Proteomes" id="UP000218267"/>
    </source>
</evidence>
<dbReference type="GO" id="GO:0016139">
    <property type="term" value="P:glycoside catabolic process"/>
    <property type="evidence" value="ECO:0007669"/>
    <property type="project" value="TreeGrafter"/>
</dbReference>
<dbReference type="EC" id="3.2.1.51" evidence="3"/>
<keyword evidence="6" id="KW-0326">Glycosidase</keyword>
<dbReference type="PRINTS" id="PR00741">
    <property type="entry name" value="GLHYDRLASE29"/>
</dbReference>
<dbReference type="Gene3D" id="2.60.40.1180">
    <property type="entry name" value="Golgi alpha-mannosidase II"/>
    <property type="match status" value="1"/>
</dbReference>
<keyword evidence="4 7" id="KW-0732">Signal</keyword>
<dbReference type="EMBL" id="AP018042">
    <property type="protein sequence ID" value="BAX78485.1"/>
    <property type="molecule type" value="Genomic_DNA"/>
</dbReference>
<evidence type="ECO:0000256" key="2">
    <source>
        <dbReference type="ARBA" id="ARBA00007951"/>
    </source>
</evidence>
<gene>
    <name evidence="9" type="ORF">ALGA_0090</name>
</gene>
<evidence type="ECO:0000256" key="1">
    <source>
        <dbReference type="ARBA" id="ARBA00004071"/>
    </source>
</evidence>
<evidence type="ECO:0000313" key="9">
    <source>
        <dbReference type="EMBL" id="BAX78485.1"/>
    </source>
</evidence>
<dbReference type="Proteomes" id="UP000218267">
    <property type="component" value="Chromosome"/>
</dbReference>
<keyword evidence="10" id="KW-1185">Reference proteome</keyword>
<dbReference type="GO" id="GO:0005764">
    <property type="term" value="C:lysosome"/>
    <property type="evidence" value="ECO:0007669"/>
    <property type="project" value="TreeGrafter"/>
</dbReference>
<dbReference type="Gene3D" id="3.20.20.80">
    <property type="entry name" value="Glycosidases"/>
    <property type="match status" value="1"/>
</dbReference>
<dbReference type="GO" id="GO:0004560">
    <property type="term" value="F:alpha-L-fucosidase activity"/>
    <property type="evidence" value="ECO:0007669"/>
    <property type="project" value="InterPro"/>
</dbReference>
<feature type="signal peptide" evidence="7">
    <location>
        <begin position="1"/>
        <end position="21"/>
    </location>
</feature>
<comment type="function">
    <text evidence="1">Alpha-L-fucosidase is responsible for hydrolyzing the alpha-1,6-linked fucose joined to the reducing-end N-acetylglucosamine of the carbohydrate moieties of glycoproteins.</text>
</comment>
<dbReference type="InterPro" id="IPR016286">
    <property type="entry name" value="FUC_metazoa-typ"/>
</dbReference>
<dbReference type="PANTHER" id="PTHR10030:SF37">
    <property type="entry name" value="ALPHA-L-FUCOSIDASE-RELATED"/>
    <property type="match status" value="1"/>
</dbReference>
<name>A0A1Y1CDS9_9BACT</name>
<evidence type="ECO:0000256" key="5">
    <source>
        <dbReference type="ARBA" id="ARBA00022801"/>
    </source>
</evidence>
<evidence type="ECO:0000256" key="6">
    <source>
        <dbReference type="ARBA" id="ARBA00023295"/>
    </source>
</evidence>
<protein>
    <recommendedName>
        <fullName evidence="3">alpha-L-fucosidase</fullName>
        <ecNumber evidence="3">3.2.1.51</ecNumber>
    </recommendedName>
</protein>
<reference evidence="9 10" key="1">
    <citation type="journal article" date="2018" name="Mar. Genomics">
        <title>Complete genome sequence of Marinifilaceae bacterium strain SPP2, isolated from the Antarctic marine sediment.</title>
        <authorList>
            <person name="Watanabe M."/>
            <person name="Kojima H."/>
            <person name="Fukui M."/>
        </authorList>
    </citation>
    <scope>NUCLEOTIDE SEQUENCE [LARGE SCALE GENOMIC DNA]</scope>
    <source>
        <strain evidence="9 10">SPP2</strain>
    </source>
</reference>
<proteinExistence type="inferred from homology"/>
<evidence type="ECO:0000259" key="8">
    <source>
        <dbReference type="Pfam" id="PF01120"/>
    </source>
</evidence>
<sequence>MKKLAISMLLAGTLFVSCVNSKESTMVNSEPFEENWNSLAKYQTPDWFRDAKLGIFIHWGPYSVPAYGSEWYPRWMYMDSVQWNPNGEQVSHEGNEFYTHHVETYGKPGEFGYKDFIPMFKAEKFNATEWIDLFKKAGAKYVVPVAEHHDGFAMYKSNYTRWNSVDMGPKRDVLAEISKATKDAGLYFGASSHFAFNWNYYTHKKGFDTSDPQYSDLYSRDHEHYAPADQEFLDLWWNRTQDIINNYQPDILWFDFVLDHDEFVPYHAKLAAYYYNKGIDWKKDVVLQTKNFKHETFPEGTNVLDIERGKSADIRKFPWQTDTSIGTNSWCYTTDWNSKDANTLIDDLIDIVSKNGNMLLNVGPKADGTIPADQANILLEMGAWLSKNGEAIYGTRPWTIFGEGPTEVKTGHHTEGKNKDLTAADFRFTQKEGKIYVIAMDIAENGEYLVKSFANGNELCKGKIKSVRILGSKNACDWEVDNSGLSIKVNGDGKANYACAFEIEIE</sequence>
<dbReference type="InterPro" id="IPR000933">
    <property type="entry name" value="Glyco_hydro_29"/>
</dbReference>
<dbReference type="InterPro" id="IPR013780">
    <property type="entry name" value="Glyco_hydro_b"/>
</dbReference>
<dbReference type="Pfam" id="PF01120">
    <property type="entry name" value="Alpha_L_fucos"/>
    <property type="match status" value="1"/>
</dbReference>